<dbReference type="GO" id="GO:0004300">
    <property type="term" value="F:enoyl-CoA hydratase activity"/>
    <property type="evidence" value="ECO:0007669"/>
    <property type="project" value="UniProtKB-EC"/>
</dbReference>
<dbReference type="InterPro" id="IPR001753">
    <property type="entry name" value="Enoyl-CoA_hydra/iso"/>
</dbReference>
<comment type="catalytic activity">
    <reaction evidence="6">
        <text>a 4-saturated-(3S)-3-hydroxyacyl-CoA = a (3E)-enoyl-CoA + H2O</text>
        <dbReference type="Rhea" id="RHEA:20724"/>
        <dbReference type="ChEBI" id="CHEBI:15377"/>
        <dbReference type="ChEBI" id="CHEBI:58521"/>
        <dbReference type="ChEBI" id="CHEBI:137480"/>
        <dbReference type="EC" id="4.2.1.17"/>
    </reaction>
</comment>
<proteinExistence type="inferred from homology"/>
<dbReference type="CDD" id="cd06558">
    <property type="entry name" value="crotonase-like"/>
    <property type="match status" value="1"/>
</dbReference>
<comment type="caution">
    <text evidence="8">The sequence shown here is derived from an EMBL/GenBank/DDBJ whole genome shotgun (WGS) entry which is preliminary data.</text>
</comment>
<evidence type="ECO:0000313" key="8">
    <source>
        <dbReference type="EMBL" id="KTR87862.1"/>
    </source>
</evidence>
<evidence type="ECO:0000256" key="7">
    <source>
        <dbReference type="RuleBase" id="RU003707"/>
    </source>
</evidence>
<keyword evidence="4" id="KW-0456">Lyase</keyword>
<dbReference type="InterPro" id="IPR014748">
    <property type="entry name" value="Enoyl-CoA_hydra_C"/>
</dbReference>
<dbReference type="Gene3D" id="3.90.226.10">
    <property type="entry name" value="2-enoyl-CoA Hydratase, Chain A, domain 1"/>
    <property type="match status" value="1"/>
</dbReference>
<dbReference type="NCBIfam" id="NF006100">
    <property type="entry name" value="PRK08252.1"/>
    <property type="match status" value="1"/>
</dbReference>
<evidence type="ECO:0000256" key="2">
    <source>
        <dbReference type="ARBA" id="ARBA00012076"/>
    </source>
</evidence>
<dbReference type="PANTHER" id="PTHR11941:SF169">
    <property type="entry name" value="(7AS)-7A-METHYL-1,5-DIOXO-2,3,5,6,7,7A-HEXAHYDRO-1H-INDENE-CARBOXYL-COA HYDROLASE"/>
    <property type="match status" value="1"/>
</dbReference>
<evidence type="ECO:0000256" key="1">
    <source>
        <dbReference type="ARBA" id="ARBA00005254"/>
    </source>
</evidence>
<dbReference type="Proteomes" id="UP000075025">
    <property type="component" value="Unassembled WGS sequence"/>
</dbReference>
<dbReference type="PROSITE" id="PS00166">
    <property type="entry name" value="ENOYL_COA_HYDRATASE"/>
    <property type="match status" value="1"/>
</dbReference>
<organism evidence="8 9">
    <name type="scientific">Microbacterium testaceum</name>
    <name type="common">Aureobacterium testaceum</name>
    <name type="synonym">Brevibacterium testaceum</name>
    <dbReference type="NCBI Taxonomy" id="2033"/>
    <lineage>
        <taxon>Bacteria</taxon>
        <taxon>Bacillati</taxon>
        <taxon>Actinomycetota</taxon>
        <taxon>Actinomycetes</taxon>
        <taxon>Micrococcales</taxon>
        <taxon>Microbacteriaceae</taxon>
        <taxon>Microbacterium</taxon>
    </lineage>
</organism>
<accession>A0A147ESZ5</accession>
<dbReference type="PATRIC" id="fig|2033.6.peg.1005"/>
<name>A0A147ESZ5_MICTE</name>
<protein>
    <recommendedName>
        <fullName evidence="2">enoyl-CoA hydratase</fullName>
        <ecNumber evidence="2">4.2.1.17</ecNumber>
    </recommendedName>
</protein>
<comment type="catalytic activity">
    <reaction evidence="5">
        <text>a (3S)-3-hydroxyacyl-CoA = a (2E)-enoyl-CoA + H2O</text>
        <dbReference type="Rhea" id="RHEA:16105"/>
        <dbReference type="ChEBI" id="CHEBI:15377"/>
        <dbReference type="ChEBI" id="CHEBI:57318"/>
        <dbReference type="ChEBI" id="CHEBI:58856"/>
        <dbReference type="EC" id="4.2.1.17"/>
    </reaction>
</comment>
<gene>
    <name evidence="8" type="ORF">NS220_16890</name>
</gene>
<dbReference type="FunFam" id="3.90.226.10:FF:000009">
    <property type="entry name" value="Carnitinyl-CoA dehydratase"/>
    <property type="match status" value="1"/>
</dbReference>
<dbReference type="InterPro" id="IPR029045">
    <property type="entry name" value="ClpP/crotonase-like_dom_sf"/>
</dbReference>
<sequence>MSENGTGTVLVERRGHVALITLNRPEAMNTVNQELAVALGEALERVDADTGVRAVVLTGAGERAFCAGMDLKAFARGESALPAEHPEWGFAGYARHAISTPTIAAVNGFALGGGSELVLASDLAVAGRSVKLGFPEVTRGLVAAAGGVIRLQRQIPQKFALEAVLTGEPLTAERAYELGLVNRVVDDGQVVDAALALAERIAANAPLAVQASKRFIHRTADFGSDWGDEVWAVHDAEIMPLFESEDAQEGARAFTEKRAPEWKGR</sequence>
<keyword evidence="3" id="KW-0443">Lipid metabolism</keyword>
<dbReference type="RefSeq" id="WP_058625157.1">
    <property type="nucleotide sequence ID" value="NZ_LDRT01000155.1"/>
</dbReference>
<dbReference type="PANTHER" id="PTHR11941">
    <property type="entry name" value="ENOYL-COA HYDRATASE-RELATED"/>
    <property type="match status" value="1"/>
</dbReference>
<evidence type="ECO:0000256" key="3">
    <source>
        <dbReference type="ARBA" id="ARBA00023098"/>
    </source>
</evidence>
<evidence type="ECO:0000256" key="6">
    <source>
        <dbReference type="ARBA" id="ARBA00023717"/>
    </source>
</evidence>
<dbReference type="Pfam" id="PF00378">
    <property type="entry name" value="ECH_1"/>
    <property type="match status" value="1"/>
</dbReference>
<dbReference type="SUPFAM" id="SSF52096">
    <property type="entry name" value="ClpP/crotonase"/>
    <property type="match status" value="1"/>
</dbReference>
<evidence type="ECO:0000313" key="9">
    <source>
        <dbReference type="Proteomes" id="UP000075025"/>
    </source>
</evidence>
<dbReference type="InterPro" id="IPR018376">
    <property type="entry name" value="Enoyl-CoA_hyd/isom_CS"/>
</dbReference>
<reference evidence="8 9" key="1">
    <citation type="journal article" date="2016" name="Front. Microbiol.">
        <title>Genomic Resource of Rice Seed Associated Bacteria.</title>
        <authorList>
            <person name="Midha S."/>
            <person name="Bansal K."/>
            <person name="Sharma S."/>
            <person name="Kumar N."/>
            <person name="Patil P.P."/>
            <person name="Chaudhry V."/>
            <person name="Patil P.B."/>
        </authorList>
    </citation>
    <scope>NUCLEOTIDE SEQUENCE [LARGE SCALE GENOMIC DNA]</scope>
    <source>
        <strain evidence="8 9">NS220</strain>
    </source>
</reference>
<dbReference type="EMBL" id="LDRT01000155">
    <property type="protein sequence ID" value="KTR87862.1"/>
    <property type="molecule type" value="Genomic_DNA"/>
</dbReference>
<dbReference type="AlphaFoldDB" id="A0A147ESZ5"/>
<dbReference type="Gene3D" id="1.10.12.10">
    <property type="entry name" value="Lyase 2-enoyl-coa Hydratase, Chain A, domain 2"/>
    <property type="match status" value="1"/>
</dbReference>
<dbReference type="OrthoDB" id="8452484at2"/>
<dbReference type="EC" id="4.2.1.17" evidence="2"/>
<comment type="similarity">
    <text evidence="1 7">Belongs to the enoyl-CoA hydratase/isomerase family.</text>
</comment>
<evidence type="ECO:0000256" key="4">
    <source>
        <dbReference type="ARBA" id="ARBA00023239"/>
    </source>
</evidence>
<dbReference type="GO" id="GO:0006635">
    <property type="term" value="P:fatty acid beta-oxidation"/>
    <property type="evidence" value="ECO:0007669"/>
    <property type="project" value="TreeGrafter"/>
</dbReference>
<evidence type="ECO:0000256" key="5">
    <source>
        <dbReference type="ARBA" id="ARBA00023709"/>
    </source>
</evidence>